<organism evidence="1 2">
    <name type="scientific">Oryza sativa subsp. japonica</name>
    <name type="common">Rice</name>
    <dbReference type="NCBI Taxonomy" id="39947"/>
    <lineage>
        <taxon>Eukaryota</taxon>
        <taxon>Viridiplantae</taxon>
        <taxon>Streptophyta</taxon>
        <taxon>Embryophyta</taxon>
        <taxon>Tracheophyta</taxon>
        <taxon>Spermatophyta</taxon>
        <taxon>Magnoliopsida</taxon>
        <taxon>Liliopsida</taxon>
        <taxon>Poales</taxon>
        <taxon>Poaceae</taxon>
        <taxon>BOP clade</taxon>
        <taxon>Oryzoideae</taxon>
        <taxon>Oryzeae</taxon>
        <taxon>Oryzinae</taxon>
        <taxon>Oryza</taxon>
        <taxon>Oryza sativa</taxon>
    </lineage>
</organism>
<reference evidence="1 2" key="3">
    <citation type="journal article" date="2013" name="Rice">
        <title>Improvement of the Oryza sativa Nipponbare reference genome using next generation sequence and optical map data.</title>
        <authorList>
            <person name="Kawahara Y."/>
            <person name="de la Bastide M."/>
            <person name="Hamilton J.P."/>
            <person name="Kanamori H."/>
            <person name="McCombie W.R."/>
            <person name="Ouyang S."/>
            <person name="Schwartz D.C."/>
            <person name="Tanaka T."/>
            <person name="Wu J."/>
            <person name="Zhou S."/>
            <person name="Childs K.L."/>
            <person name="Davidson R.M."/>
            <person name="Lin H."/>
            <person name="Quesada-Ocampo L."/>
            <person name="Vaillancourt B."/>
            <person name="Sakai H."/>
            <person name="Lee S.S."/>
            <person name="Kim J."/>
            <person name="Numa H."/>
            <person name="Itoh T."/>
            <person name="Buell C.R."/>
            <person name="Matsumoto T."/>
        </authorList>
    </citation>
    <scope>NUCLEOTIDE SEQUENCE [LARGE SCALE GENOMIC DNA]</scope>
    <source>
        <strain evidence="2">cv. Nipponbare</strain>
    </source>
</reference>
<evidence type="ECO:0000313" key="1">
    <source>
        <dbReference type="EMBL" id="BAS72582.1"/>
    </source>
</evidence>
<evidence type="ECO:0000313" key="2">
    <source>
        <dbReference type="Proteomes" id="UP000059680"/>
    </source>
</evidence>
<proteinExistence type="predicted"/>
<gene>
    <name evidence="1" type="ordered locus">Os01g0543800</name>
    <name evidence="1" type="ORF">OSNPB_010543800</name>
</gene>
<reference evidence="2" key="1">
    <citation type="journal article" date="2005" name="Nature">
        <title>The map-based sequence of the rice genome.</title>
        <authorList>
            <consortium name="International rice genome sequencing project (IRGSP)"/>
            <person name="Matsumoto T."/>
            <person name="Wu J."/>
            <person name="Kanamori H."/>
            <person name="Katayose Y."/>
            <person name="Fujisawa M."/>
            <person name="Namiki N."/>
            <person name="Mizuno H."/>
            <person name="Yamamoto K."/>
            <person name="Antonio B.A."/>
            <person name="Baba T."/>
            <person name="Sakata K."/>
            <person name="Nagamura Y."/>
            <person name="Aoki H."/>
            <person name="Arikawa K."/>
            <person name="Arita K."/>
            <person name="Bito T."/>
            <person name="Chiden Y."/>
            <person name="Fujitsuka N."/>
            <person name="Fukunaka R."/>
            <person name="Hamada M."/>
            <person name="Harada C."/>
            <person name="Hayashi A."/>
            <person name="Hijishita S."/>
            <person name="Honda M."/>
            <person name="Hosokawa S."/>
            <person name="Ichikawa Y."/>
            <person name="Idonuma A."/>
            <person name="Iijima M."/>
            <person name="Ikeda M."/>
            <person name="Ikeno M."/>
            <person name="Ito K."/>
            <person name="Ito S."/>
            <person name="Ito T."/>
            <person name="Ito Y."/>
            <person name="Ito Y."/>
            <person name="Iwabuchi A."/>
            <person name="Kamiya K."/>
            <person name="Karasawa W."/>
            <person name="Kurita K."/>
            <person name="Katagiri S."/>
            <person name="Kikuta A."/>
            <person name="Kobayashi H."/>
            <person name="Kobayashi N."/>
            <person name="Machita K."/>
            <person name="Maehara T."/>
            <person name="Masukawa M."/>
            <person name="Mizubayashi T."/>
            <person name="Mukai Y."/>
            <person name="Nagasaki H."/>
            <person name="Nagata Y."/>
            <person name="Naito S."/>
            <person name="Nakashima M."/>
            <person name="Nakama Y."/>
            <person name="Nakamichi Y."/>
            <person name="Nakamura M."/>
            <person name="Meguro A."/>
            <person name="Negishi M."/>
            <person name="Ohta I."/>
            <person name="Ohta T."/>
            <person name="Okamoto M."/>
            <person name="Ono N."/>
            <person name="Saji S."/>
            <person name="Sakaguchi M."/>
            <person name="Sakai K."/>
            <person name="Shibata M."/>
            <person name="Shimokawa T."/>
            <person name="Song J."/>
            <person name="Takazaki Y."/>
            <person name="Terasawa K."/>
            <person name="Tsugane M."/>
            <person name="Tsuji K."/>
            <person name="Ueda S."/>
            <person name="Waki K."/>
            <person name="Yamagata H."/>
            <person name="Yamamoto M."/>
            <person name="Yamamoto S."/>
            <person name="Yamane H."/>
            <person name="Yoshiki S."/>
            <person name="Yoshihara R."/>
            <person name="Yukawa K."/>
            <person name="Zhong H."/>
            <person name="Yano M."/>
            <person name="Yuan Q."/>
            <person name="Ouyang S."/>
            <person name="Liu J."/>
            <person name="Jones K.M."/>
            <person name="Gansberger K."/>
            <person name="Moffat K."/>
            <person name="Hill J."/>
            <person name="Bera J."/>
            <person name="Fadrosh D."/>
            <person name="Jin S."/>
            <person name="Johri S."/>
            <person name="Kim M."/>
            <person name="Overton L."/>
            <person name="Reardon M."/>
            <person name="Tsitrin T."/>
            <person name="Vuong H."/>
            <person name="Weaver B."/>
            <person name="Ciecko A."/>
            <person name="Tallon L."/>
            <person name="Jackson J."/>
            <person name="Pai G."/>
            <person name="Aken S.V."/>
            <person name="Utterback T."/>
            <person name="Reidmuller S."/>
            <person name="Feldblyum T."/>
            <person name="Hsiao J."/>
            <person name="Zismann V."/>
            <person name="Iobst S."/>
            <person name="de Vazeille A.R."/>
            <person name="Buell C.R."/>
            <person name="Ying K."/>
            <person name="Li Y."/>
            <person name="Lu T."/>
            <person name="Huang Y."/>
            <person name="Zhao Q."/>
            <person name="Feng Q."/>
            <person name="Zhang L."/>
            <person name="Zhu J."/>
            <person name="Weng Q."/>
            <person name="Mu J."/>
            <person name="Lu Y."/>
            <person name="Fan D."/>
            <person name="Liu Y."/>
            <person name="Guan J."/>
            <person name="Zhang Y."/>
            <person name="Yu S."/>
            <person name="Liu X."/>
            <person name="Zhang Y."/>
            <person name="Hong G."/>
            <person name="Han B."/>
            <person name="Choisne N."/>
            <person name="Demange N."/>
            <person name="Orjeda G."/>
            <person name="Samain S."/>
            <person name="Cattolico L."/>
            <person name="Pelletier E."/>
            <person name="Couloux A."/>
            <person name="Segurens B."/>
            <person name="Wincker P."/>
            <person name="D'Hont A."/>
            <person name="Scarpelli C."/>
            <person name="Weissenbach J."/>
            <person name="Salanoubat M."/>
            <person name="Quetier F."/>
            <person name="Yu Y."/>
            <person name="Kim H.R."/>
            <person name="Rambo T."/>
            <person name="Currie J."/>
            <person name="Collura K."/>
            <person name="Luo M."/>
            <person name="Yang T."/>
            <person name="Ammiraju J.S.S."/>
            <person name="Engler F."/>
            <person name="Soderlund C."/>
            <person name="Wing R.A."/>
            <person name="Palmer L.E."/>
            <person name="de la Bastide M."/>
            <person name="Spiegel L."/>
            <person name="Nascimento L."/>
            <person name="Zutavern T."/>
            <person name="O'Shaughnessy A."/>
            <person name="Dike S."/>
            <person name="Dedhia N."/>
            <person name="Preston R."/>
            <person name="Balija V."/>
            <person name="McCombie W.R."/>
            <person name="Chow T."/>
            <person name="Chen H."/>
            <person name="Chung M."/>
            <person name="Chen C."/>
            <person name="Shaw J."/>
            <person name="Wu H."/>
            <person name="Hsiao K."/>
            <person name="Chao Y."/>
            <person name="Chu M."/>
            <person name="Cheng C."/>
            <person name="Hour A."/>
            <person name="Lee P."/>
            <person name="Lin S."/>
            <person name="Lin Y."/>
            <person name="Liou J."/>
            <person name="Liu S."/>
            <person name="Hsing Y."/>
            <person name="Raghuvanshi S."/>
            <person name="Mohanty A."/>
            <person name="Bharti A.K."/>
            <person name="Gaur A."/>
            <person name="Gupta V."/>
            <person name="Kumar D."/>
            <person name="Ravi V."/>
            <person name="Vij S."/>
            <person name="Kapur A."/>
            <person name="Khurana P."/>
            <person name="Khurana P."/>
            <person name="Khurana J.P."/>
            <person name="Tyagi A.K."/>
            <person name="Gaikwad K."/>
            <person name="Singh A."/>
            <person name="Dalal V."/>
            <person name="Srivastava S."/>
            <person name="Dixit A."/>
            <person name="Pal A.K."/>
            <person name="Ghazi I.A."/>
            <person name="Yadav M."/>
            <person name="Pandit A."/>
            <person name="Bhargava A."/>
            <person name="Sureshbabu K."/>
            <person name="Batra K."/>
            <person name="Sharma T.R."/>
            <person name="Mohapatra T."/>
            <person name="Singh N.K."/>
            <person name="Messing J."/>
            <person name="Nelson A.B."/>
            <person name="Fuks G."/>
            <person name="Kavchok S."/>
            <person name="Keizer G."/>
            <person name="Linton E."/>
            <person name="Llaca V."/>
            <person name="Song R."/>
            <person name="Tanyolac B."/>
            <person name="Young S."/>
            <person name="Ho-Il K."/>
            <person name="Hahn J.H."/>
            <person name="Sangsakoo G."/>
            <person name="Vanavichit A."/>
            <person name="de Mattos Luiz.A.T."/>
            <person name="Zimmer P.D."/>
            <person name="Malone G."/>
            <person name="Dellagostin O."/>
            <person name="de Oliveira A.C."/>
            <person name="Bevan M."/>
            <person name="Bancroft I."/>
            <person name="Minx P."/>
            <person name="Cordum H."/>
            <person name="Wilson R."/>
            <person name="Cheng Z."/>
            <person name="Jin W."/>
            <person name="Jiang J."/>
            <person name="Leong S.A."/>
            <person name="Iwama H."/>
            <person name="Gojobori T."/>
            <person name="Itoh T."/>
            <person name="Niimura Y."/>
            <person name="Fujii Y."/>
            <person name="Habara T."/>
            <person name="Sakai H."/>
            <person name="Sato Y."/>
            <person name="Wilson G."/>
            <person name="Kumar K."/>
            <person name="McCouch S."/>
            <person name="Juretic N."/>
            <person name="Hoen D."/>
            <person name="Wright S."/>
            <person name="Bruskiewich R."/>
            <person name="Bureau T."/>
            <person name="Miyao A."/>
            <person name="Hirochika H."/>
            <person name="Nishikawa T."/>
            <person name="Kadowaki K."/>
            <person name="Sugiura M."/>
            <person name="Burr B."/>
            <person name="Sasaki T."/>
        </authorList>
    </citation>
    <scope>NUCLEOTIDE SEQUENCE [LARGE SCALE GENOMIC DNA]</scope>
    <source>
        <strain evidence="2">cv. Nipponbare</strain>
    </source>
</reference>
<reference evidence="1 2" key="2">
    <citation type="journal article" date="2013" name="Plant Cell Physiol.">
        <title>Rice Annotation Project Database (RAP-DB): an integrative and interactive database for rice genomics.</title>
        <authorList>
            <person name="Sakai H."/>
            <person name="Lee S.S."/>
            <person name="Tanaka T."/>
            <person name="Numa H."/>
            <person name="Kim J."/>
            <person name="Kawahara Y."/>
            <person name="Wakimoto H."/>
            <person name="Yang C.C."/>
            <person name="Iwamoto M."/>
            <person name="Abe T."/>
            <person name="Yamada Y."/>
            <person name="Muto A."/>
            <person name="Inokuchi H."/>
            <person name="Ikemura T."/>
            <person name="Matsumoto T."/>
            <person name="Sasaki T."/>
            <person name="Itoh T."/>
        </authorList>
    </citation>
    <scope>NUCLEOTIDE SEQUENCE [LARGE SCALE GENOMIC DNA]</scope>
    <source>
        <strain evidence="2">cv. Nipponbare</strain>
    </source>
</reference>
<dbReference type="Proteomes" id="UP000059680">
    <property type="component" value="Chromosome 1"/>
</dbReference>
<sequence>MPSLSMAASAETSQSKWYRRFARMISMLAEAKFIPGQIRRPAPNGKNWKSVPMKSTFAALPSSTNLSGKNSSAASQDSEFLPIAHALTMTRVPERTV</sequence>
<dbReference type="InParanoid" id="A0A0P0V3S9"/>
<dbReference type="eggNOG" id="ENOG502R2CZ">
    <property type="taxonomic scope" value="Eukaryota"/>
</dbReference>
<dbReference type="EMBL" id="AP014957">
    <property type="protein sequence ID" value="BAS72582.1"/>
    <property type="molecule type" value="Genomic_DNA"/>
</dbReference>
<keyword evidence="2" id="KW-1185">Reference proteome</keyword>
<accession>A0A0P0V3S9</accession>
<name>A0A0P0V3S9_ORYSJ</name>
<dbReference type="Gramene" id="Os01t0543800-00">
    <property type="protein sequence ID" value="Os01t0543800-00"/>
    <property type="gene ID" value="Os01g0543800"/>
</dbReference>
<dbReference type="PaxDb" id="39947-A0A0P0V3S9"/>
<dbReference type="AlphaFoldDB" id="A0A0P0V3S9"/>
<protein>
    <submittedName>
        <fullName evidence="1">Os01g0543800 protein</fullName>
    </submittedName>
</protein>